<sequence>MWPGLSKPMSYSFIDPVDNFSLPSFIHELKMAWVIKANFFSISLYSSILNL</sequence>
<dbReference type="AlphaFoldDB" id="A0A8T3ART9"/>
<organism evidence="1 2">
    <name type="scientific">Dendrobium nobile</name>
    <name type="common">Orchid</name>
    <dbReference type="NCBI Taxonomy" id="94219"/>
    <lineage>
        <taxon>Eukaryota</taxon>
        <taxon>Viridiplantae</taxon>
        <taxon>Streptophyta</taxon>
        <taxon>Embryophyta</taxon>
        <taxon>Tracheophyta</taxon>
        <taxon>Spermatophyta</taxon>
        <taxon>Magnoliopsida</taxon>
        <taxon>Liliopsida</taxon>
        <taxon>Asparagales</taxon>
        <taxon>Orchidaceae</taxon>
        <taxon>Epidendroideae</taxon>
        <taxon>Malaxideae</taxon>
        <taxon>Dendrobiinae</taxon>
        <taxon>Dendrobium</taxon>
    </lineage>
</organism>
<protein>
    <submittedName>
        <fullName evidence="1">Uncharacterized protein</fullName>
    </submittedName>
</protein>
<accession>A0A8T3ART9</accession>
<proteinExistence type="predicted"/>
<keyword evidence="2" id="KW-1185">Reference proteome</keyword>
<reference evidence="1" key="1">
    <citation type="journal article" date="2022" name="Front. Genet.">
        <title>Chromosome-Scale Assembly of the Dendrobium nobile Genome Provides Insights Into the Molecular Mechanism of the Biosynthesis of the Medicinal Active Ingredient of Dendrobium.</title>
        <authorList>
            <person name="Xu Q."/>
            <person name="Niu S.-C."/>
            <person name="Li K.-L."/>
            <person name="Zheng P.-J."/>
            <person name="Zhang X.-J."/>
            <person name="Jia Y."/>
            <person name="Liu Y."/>
            <person name="Niu Y.-X."/>
            <person name="Yu L.-H."/>
            <person name="Chen D.-F."/>
            <person name="Zhang G.-Q."/>
        </authorList>
    </citation>
    <scope>NUCLEOTIDE SEQUENCE</scope>
    <source>
        <tissue evidence="1">Leaf</tissue>
    </source>
</reference>
<evidence type="ECO:0000313" key="1">
    <source>
        <dbReference type="EMBL" id="KAI0498821.1"/>
    </source>
</evidence>
<evidence type="ECO:0000313" key="2">
    <source>
        <dbReference type="Proteomes" id="UP000829196"/>
    </source>
</evidence>
<dbReference type="Proteomes" id="UP000829196">
    <property type="component" value="Unassembled WGS sequence"/>
</dbReference>
<dbReference type="EMBL" id="JAGYWB010000014">
    <property type="protein sequence ID" value="KAI0498821.1"/>
    <property type="molecule type" value="Genomic_DNA"/>
</dbReference>
<comment type="caution">
    <text evidence="1">The sequence shown here is derived from an EMBL/GenBank/DDBJ whole genome shotgun (WGS) entry which is preliminary data.</text>
</comment>
<gene>
    <name evidence="1" type="ORF">KFK09_019716</name>
</gene>
<name>A0A8T3ART9_DENNO</name>